<keyword evidence="1" id="KW-0732">Signal</keyword>
<comment type="caution">
    <text evidence="2">The sequence shown here is derived from an EMBL/GenBank/DDBJ whole genome shotgun (WGS) entry which is preliminary data.</text>
</comment>
<dbReference type="OrthoDB" id="8023482at2"/>
<reference evidence="3" key="1">
    <citation type="submission" date="2018-07" db="EMBL/GenBank/DDBJ databases">
        <authorList>
            <person name="Safronova V.I."/>
            <person name="Chirak E.R."/>
            <person name="Sazanova A.L."/>
        </authorList>
    </citation>
    <scope>NUCLEOTIDE SEQUENCE [LARGE SCALE GENOMIC DNA]</scope>
    <source>
        <strain evidence="3">RCAM04685</strain>
    </source>
</reference>
<sequence>MRLAVAIAALLALPAPSLAVETLTGAQIRQAFEGNTVSGRGIRGNPFSEYHDAGGQAYGNNGLVENDDGCWTVRADEICYYYGPPSARVVSCFTIELTGRLYALRSTANGKVDALAAVEPGNPRGHSDRGKPWVCDGLISQAPERGAPLSRRLAAR</sequence>
<dbReference type="AlphaFoldDB" id="A0A370L3C7"/>
<keyword evidence="3" id="KW-1185">Reference proteome</keyword>
<organism evidence="2 3">
    <name type="scientific">Bosea caraganae</name>
    <dbReference type="NCBI Taxonomy" id="2763117"/>
    <lineage>
        <taxon>Bacteria</taxon>
        <taxon>Pseudomonadati</taxon>
        <taxon>Pseudomonadota</taxon>
        <taxon>Alphaproteobacteria</taxon>
        <taxon>Hyphomicrobiales</taxon>
        <taxon>Boseaceae</taxon>
        <taxon>Bosea</taxon>
    </lineage>
</organism>
<dbReference type="RefSeq" id="WP_114830527.1">
    <property type="nucleotide sequence ID" value="NZ_QQTO01000012.1"/>
</dbReference>
<evidence type="ECO:0000256" key="1">
    <source>
        <dbReference type="SAM" id="SignalP"/>
    </source>
</evidence>
<evidence type="ECO:0000313" key="3">
    <source>
        <dbReference type="Proteomes" id="UP000255207"/>
    </source>
</evidence>
<accession>A0A370L3C7</accession>
<dbReference type="Proteomes" id="UP000255207">
    <property type="component" value="Unassembled WGS sequence"/>
</dbReference>
<evidence type="ECO:0000313" key="2">
    <source>
        <dbReference type="EMBL" id="RDJ22916.1"/>
    </source>
</evidence>
<protein>
    <recommendedName>
        <fullName evidence="4">DUF995 domain-containing protein</fullName>
    </recommendedName>
</protein>
<feature type="chain" id="PRO_5030068325" description="DUF995 domain-containing protein" evidence="1">
    <location>
        <begin position="20"/>
        <end position="156"/>
    </location>
</feature>
<dbReference type="EMBL" id="QQTP01000009">
    <property type="protein sequence ID" value="RDJ22916.1"/>
    <property type="molecule type" value="Genomic_DNA"/>
</dbReference>
<proteinExistence type="predicted"/>
<evidence type="ECO:0008006" key="4">
    <source>
        <dbReference type="Google" id="ProtNLM"/>
    </source>
</evidence>
<gene>
    <name evidence="2" type="ORF">DWE98_17245</name>
</gene>
<name>A0A370L3C7_9HYPH</name>
<feature type="signal peptide" evidence="1">
    <location>
        <begin position="1"/>
        <end position="19"/>
    </location>
</feature>